<dbReference type="RefSeq" id="YP_013605515.1">
    <property type="nucleotide sequence ID" value="NC_134205.1"/>
</dbReference>
<proteinExistence type="predicted"/>
<name>A0AA86YAQ5_9CAUD</name>
<reference evidence="1 2" key="1">
    <citation type="journal article" date="2023" name="Nat. Microbiol.">
        <title>A compendium of viruses from methanogenic archaea reveals their diversity and adaptations to the gut environment.</title>
        <authorList>
            <person name="Medvedeva S."/>
            <person name="Borrel G."/>
            <person name="Krupovic M."/>
            <person name="Gribaldo S."/>
        </authorList>
    </citation>
    <scope>NUCLEOTIDE SEQUENCE [LARGE SCALE GENOMIC DNA]</scope>
</reference>
<dbReference type="EMBL" id="BK063680">
    <property type="protein sequence ID" value="DBA35611.1"/>
    <property type="molecule type" value="Genomic_DNA"/>
</dbReference>
<organism evidence="1 2">
    <name type="scientific">Caudoviricetes sp. vir335</name>
    <dbReference type="NCBI Taxonomy" id="3068357"/>
    <lineage>
        <taxon>Viruses</taxon>
        <taxon>Duplodnaviria</taxon>
        <taxon>Heunggongvirae</taxon>
        <taxon>Uroviricota</taxon>
        <taxon>Caudoviricetes</taxon>
    </lineage>
</organism>
<gene>
    <name evidence="1" type="ORF">vir335_00055</name>
</gene>
<dbReference type="Proteomes" id="UP001302000">
    <property type="component" value="Segment"/>
</dbReference>
<sequence length="94" mass="10836">MMGDEEMKNGGDGLPPRVMETLNRIFRTELAMTFLKNIDKFGMYAKYYDMDSMELLDEKYEVLQQLAAGKSRDEIPGFYDILEGLQKVPMGAKR</sequence>
<dbReference type="GeneID" id="301841380"/>
<protein>
    <submittedName>
        <fullName evidence="1">Uncharacterized protein</fullName>
    </submittedName>
</protein>
<evidence type="ECO:0000313" key="2">
    <source>
        <dbReference type="Proteomes" id="UP001302000"/>
    </source>
</evidence>
<evidence type="ECO:0000313" key="1">
    <source>
        <dbReference type="EMBL" id="DBA35611.1"/>
    </source>
</evidence>
<keyword evidence="2" id="KW-1185">Reference proteome</keyword>
<accession>A0AA86YAQ5</accession>